<evidence type="ECO:0000256" key="4">
    <source>
        <dbReference type="ARBA" id="ARBA00012706"/>
    </source>
</evidence>
<keyword evidence="5" id="KW-0964">Secreted</keyword>
<name>A0AAV3NZ22_LITER</name>
<reference evidence="9 10" key="1">
    <citation type="submission" date="2024-01" db="EMBL/GenBank/DDBJ databases">
        <title>The complete chloroplast genome sequence of Lithospermum erythrorhizon: insights into the phylogenetic relationship among Boraginaceae species and the maternal lineages of purple gromwells.</title>
        <authorList>
            <person name="Okada T."/>
            <person name="Watanabe K."/>
        </authorList>
    </citation>
    <scope>NUCLEOTIDE SEQUENCE [LARGE SCALE GENOMIC DNA]</scope>
</reference>
<comment type="subcellular location">
    <subcellularLocation>
        <location evidence="2">Secreted</location>
    </subcellularLocation>
</comment>
<accession>A0AAV3NZ22</accession>
<dbReference type="SUPFAM" id="SSF51445">
    <property type="entry name" value="(Trans)glycosidases"/>
    <property type="match status" value="1"/>
</dbReference>
<evidence type="ECO:0000313" key="10">
    <source>
        <dbReference type="Proteomes" id="UP001454036"/>
    </source>
</evidence>
<dbReference type="EC" id="3.2.1.78" evidence="4"/>
<proteinExistence type="inferred from homology"/>
<dbReference type="FunFam" id="3.20.20.80:FF:000012">
    <property type="entry name" value="Mannan endo-1,4-beta-mannosidase 6"/>
    <property type="match status" value="1"/>
</dbReference>
<keyword evidence="10" id="KW-1185">Reference proteome</keyword>
<keyword evidence="6" id="KW-0378">Hydrolase</keyword>
<dbReference type="InterPro" id="IPR017853">
    <property type="entry name" value="GH"/>
</dbReference>
<dbReference type="AlphaFoldDB" id="A0AAV3NZ22"/>
<comment type="catalytic activity">
    <reaction evidence="1">
        <text>Random hydrolysis of (1-&gt;4)-beta-D-mannosidic linkages in mannans, galactomannans and glucomannans.</text>
        <dbReference type="EC" id="3.2.1.78"/>
    </reaction>
</comment>
<evidence type="ECO:0000313" key="9">
    <source>
        <dbReference type="EMBL" id="GAA0144346.1"/>
    </source>
</evidence>
<feature type="domain" description="Glycoside hydrolase family 5" evidence="8">
    <location>
        <begin position="31"/>
        <end position="364"/>
    </location>
</feature>
<dbReference type="InterPro" id="IPR001547">
    <property type="entry name" value="Glyco_hydro_5"/>
</dbReference>
<organism evidence="9 10">
    <name type="scientific">Lithospermum erythrorhizon</name>
    <name type="common">Purple gromwell</name>
    <name type="synonym">Lithospermum officinale var. erythrorhizon</name>
    <dbReference type="NCBI Taxonomy" id="34254"/>
    <lineage>
        <taxon>Eukaryota</taxon>
        <taxon>Viridiplantae</taxon>
        <taxon>Streptophyta</taxon>
        <taxon>Embryophyta</taxon>
        <taxon>Tracheophyta</taxon>
        <taxon>Spermatophyta</taxon>
        <taxon>Magnoliopsida</taxon>
        <taxon>eudicotyledons</taxon>
        <taxon>Gunneridae</taxon>
        <taxon>Pentapetalae</taxon>
        <taxon>asterids</taxon>
        <taxon>lamiids</taxon>
        <taxon>Boraginales</taxon>
        <taxon>Boraginaceae</taxon>
        <taxon>Boraginoideae</taxon>
        <taxon>Lithospermeae</taxon>
        <taxon>Lithospermum</taxon>
    </lineage>
</organism>
<sequence length="416" mass="47229">MASLKNRMIIILLILLIFITNIAMISSISSGFVQTRGTRFLLNKSPFLFNGFNSYWMMHIAANPNERYKVSNVFRDAVAAGLTVCRTWAFSDGGGGEALQISPGVYNEQVFQSLDFVVSEAKKYGIHLILTLTNNYKDFGGRPQYVEWARNAGANIDKDDDFYTNLIVKGYYKNHVQKVLSRMNTITGVAYKDEPTIMAWELINEPRCVVDYSGKTIHAWVQEMAGYTKSIDRNHLLSVGMEGFYGDSIPKRKQFNPGYQEYGTDFISNHLIKEIDFATIHSYADAWLPSENNEAQMIFVQRWIMSHTIDTKKILKKPLVFSEFGKSIKEHGYNISTRDAFMNSIYTSIYGVARKGALAGGLVWQILAEEMESYDDGYGIVLSQSPSTRGIISLQSHQMNDLQKKMGRTHDFIFNN</sequence>
<dbReference type="GO" id="GO:0005576">
    <property type="term" value="C:extracellular region"/>
    <property type="evidence" value="ECO:0007669"/>
    <property type="project" value="UniProtKB-SubCell"/>
</dbReference>
<dbReference type="Pfam" id="PF26410">
    <property type="entry name" value="GH5_mannosidase"/>
    <property type="match status" value="1"/>
</dbReference>
<gene>
    <name evidence="9" type="ORF">LIER_04821</name>
</gene>
<dbReference type="GO" id="GO:0016985">
    <property type="term" value="F:mannan endo-1,4-beta-mannosidase activity"/>
    <property type="evidence" value="ECO:0007669"/>
    <property type="project" value="UniProtKB-EC"/>
</dbReference>
<evidence type="ECO:0000256" key="7">
    <source>
        <dbReference type="ARBA" id="ARBA00023295"/>
    </source>
</evidence>
<comment type="caution">
    <text evidence="9">The sequence shown here is derived from an EMBL/GenBank/DDBJ whole genome shotgun (WGS) entry which is preliminary data.</text>
</comment>
<dbReference type="Gene3D" id="3.20.20.80">
    <property type="entry name" value="Glycosidases"/>
    <property type="match status" value="1"/>
</dbReference>
<protein>
    <recommendedName>
        <fullName evidence="4">mannan endo-1,4-beta-mannosidase</fullName>
        <ecNumber evidence="4">3.2.1.78</ecNumber>
    </recommendedName>
</protein>
<dbReference type="GO" id="GO:0000272">
    <property type="term" value="P:polysaccharide catabolic process"/>
    <property type="evidence" value="ECO:0007669"/>
    <property type="project" value="InterPro"/>
</dbReference>
<dbReference type="InterPro" id="IPR045053">
    <property type="entry name" value="MAN-like"/>
</dbReference>
<dbReference type="PANTHER" id="PTHR31451">
    <property type="match status" value="1"/>
</dbReference>
<dbReference type="EMBL" id="BAABME010000634">
    <property type="protein sequence ID" value="GAA0144346.1"/>
    <property type="molecule type" value="Genomic_DNA"/>
</dbReference>
<dbReference type="PANTHER" id="PTHR31451:SF53">
    <property type="entry name" value="MANNAN ENDO-1,4-BETA-MANNOSIDASE"/>
    <property type="match status" value="1"/>
</dbReference>
<evidence type="ECO:0000256" key="6">
    <source>
        <dbReference type="ARBA" id="ARBA00022801"/>
    </source>
</evidence>
<comment type="similarity">
    <text evidence="3">Belongs to the glycosyl hydrolase 5 (cellulase A) family.</text>
</comment>
<evidence type="ECO:0000256" key="2">
    <source>
        <dbReference type="ARBA" id="ARBA00004613"/>
    </source>
</evidence>
<dbReference type="Proteomes" id="UP001454036">
    <property type="component" value="Unassembled WGS sequence"/>
</dbReference>
<evidence type="ECO:0000256" key="5">
    <source>
        <dbReference type="ARBA" id="ARBA00022525"/>
    </source>
</evidence>
<evidence type="ECO:0000256" key="1">
    <source>
        <dbReference type="ARBA" id="ARBA00001678"/>
    </source>
</evidence>
<keyword evidence="7" id="KW-0326">Glycosidase</keyword>
<evidence type="ECO:0000256" key="3">
    <source>
        <dbReference type="ARBA" id="ARBA00005641"/>
    </source>
</evidence>
<evidence type="ECO:0000259" key="8">
    <source>
        <dbReference type="Pfam" id="PF26410"/>
    </source>
</evidence>